<dbReference type="Pfam" id="PF14291">
    <property type="entry name" value="DUF4371"/>
    <property type="match status" value="1"/>
</dbReference>
<gene>
    <name evidence="2" type="ORF">F2P81_021845</name>
</gene>
<dbReference type="InterPro" id="IPR025398">
    <property type="entry name" value="DUF4371"/>
</dbReference>
<comment type="caution">
    <text evidence="2">The sequence shown here is derived from an EMBL/GenBank/DDBJ whole genome shotgun (WGS) entry which is preliminary data.</text>
</comment>
<evidence type="ECO:0000259" key="1">
    <source>
        <dbReference type="Pfam" id="PF14291"/>
    </source>
</evidence>
<feature type="domain" description="DUF4371" evidence="1">
    <location>
        <begin position="44"/>
        <end position="117"/>
    </location>
</feature>
<proteinExistence type="predicted"/>
<sequence>MQQVTGVLKSQPPCLEGCVPGTSLTDRRVLICVAADHLKGHCTPDLSHEEQLSVIVRMVSQEDVPQVKEHFLGFLVEKETTGESLTSLIQNRLEELNIPFEDCRGQSYDNGANMKGKNKAIWYDILNKIQHVSKVLPSPAMRLNMAVDLLKKTRDSLACYRNTGFSDAQTTAKEMCDKKNVEAVLKQQQLRNTKGTLHMSLQMSPLMMHFATWKPHYLMW</sequence>
<reference evidence="2 3" key="1">
    <citation type="submission" date="2019-06" db="EMBL/GenBank/DDBJ databases">
        <title>Draft genomes of female and male turbot (Scophthalmus maximus).</title>
        <authorList>
            <person name="Xu H."/>
            <person name="Xu X.-W."/>
            <person name="Shao C."/>
            <person name="Chen S."/>
        </authorList>
    </citation>
    <scope>NUCLEOTIDE SEQUENCE [LARGE SCALE GENOMIC DNA]</scope>
    <source>
        <strain evidence="2">Ysfricsl-2016a</strain>
        <tissue evidence="2">Blood</tissue>
    </source>
</reference>
<evidence type="ECO:0000313" key="2">
    <source>
        <dbReference type="EMBL" id="KAF0024964.1"/>
    </source>
</evidence>
<accession>A0A6A4S356</accession>
<dbReference type="PANTHER" id="PTHR45749:SF35">
    <property type="entry name" value="AC-LIKE TRANSPOSASE-RELATED"/>
    <property type="match status" value="1"/>
</dbReference>
<evidence type="ECO:0000313" key="3">
    <source>
        <dbReference type="Proteomes" id="UP000438429"/>
    </source>
</evidence>
<dbReference type="AlphaFoldDB" id="A0A6A4S356"/>
<dbReference type="Proteomes" id="UP000438429">
    <property type="component" value="Unassembled WGS sequence"/>
</dbReference>
<dbReference type="PANTHER" id="PTHR45749">
    <property type="match status" value="1"/>
</dbReference>
<organism evidence="2 3">
    <name type="scientific">Scophthalmus maximus</name>
    <name type="common">Turbot</name>
    <name type="synonym">Psetta maxima</name>
    <dbReference type="NCBI Taxonomy" id="52904"/>
    <lineage>
        <taxon>Eukaryota</taxon>
        <taxon>Metazoa</taxon>
        <taxon>Chordata</taxon>
        <taxon>Craniata</taxon>
        <taxon>Vertebrata</taxon>
        <taxon>Euteleostomi</taxon>
        <taxon>Actinopterygii</taxon>
        <taxon>Neopterygii</taxon>
        <taxon>Teleostei</taxon>
        <taxon>Neoteleostei</taxon>
        <taxon>Acanthomorphata</taxon>
        <taxon>Carangaria</taxon>
        <taxon>Pleuronectiformes</taxon>
        <taxon>Pleuronectoidei</taxon>
        <taxon>Scophthalmidae</taxon>
        <taxon>Scophthalmus</taxon>
    </lineage>
</organism>
<name>A0A6A4S356_SCOMX</name>
<dbReference type="EMBL" id="VEVO01000020">
    <property type="protein sequence ID" value="KAF0024964.1"/>
    <property type="molecule type" value="Genomic_DNA"/>
</dbReference>
<protein>
    <recommendedName>
        <fullName evidence="1">DUF4371 domain-containing protein</fullName>
    </recommendedName>
</protein>